<keyword evidence="1" id="KW-0472">Membrane</keyword>
<comment type="caution">
    <text evidence="2">The sequence shown here is derived from an EMBL/GenBank/DDBJ whole genome shotgun (WGS) entry which is preliminary data.</text>
</comment>
<evidence type="ECO:0000256" key="1">
    <source>
        <dbReference type="SAM" id="Phobius"/>
    </source>
</evidence>
<feature type="transmembrane region" description="Helical" evidence="1">
    <location>
        <begin position="26"/>
        <end position="51"/>
    </location>
</feature>
<dbReference type="AlphaFoldDB" id="A0AA88YUV5"/>
<sequence>MKESNSENNPEDRKMKFPFTIEHLPVWLQMVISLTLAMLVLVTGCFSRILVHIMLWKLSPPLTNDRRLKLASIFGFLKADDEFITRDTTCTDFSCSKGLPLSWTCIDIGGQTCTLAETVPITGVGWFWAVMLSISAPYIYTFVINLYKCCTKVTPKINHKVIIMVRI</sequence>
<dbReference type="Proteomes" id="UP001186944">
    <property type="component" value="Unassembled WGS sequence"/>
</dbReference>
<organism evidence="2 3">
    <name type="scientific">Pinctada imbricata</name>
    <name type="common">Atlantic pearl-oyster</name>
    <name type="synonym">Pinctada martensii</name>
    <dbReference type="NCBI Taxonomy" id="66713"/>
    <lineage>
        <taxon>Eukaryota</taxon>
        <taxon>Metazoa</taxon>
        <taxon>Spiralia</taxon>
        <taxon>Lophotrochozoa</taxon>
        <taxon>Mollusca</taxon>
        <taxon>Bivalvia</taxon>
        <taxon>Autobranchia</taxon>
        <taxon>Pteriomorphia</taxon>
        <taxon>Pterioida</taxon>
        <taxon>Pterioidea</taxon>
        <taxon>Pteriidae</taxon>
        <taxon>Pinctada</taxon>
    </lineage>
</organism>
<reference evidence="2" key="1">
    <citation type="submission" date="2019-08" db="EMBL/GenBank/DDBJ databases">
        <title>The improved chromosome-level genome for the pearl oyster Pinctada fucata martensii using PacBio sequencing and Hi-C.</title>
        <authorList>
            <person name="Zheng Z."/>
        </authorList>
    </citation>
    <scope>NUCLEOTIDE SEQUENCE</scope>
    <source>
        <strain evidence="2">ZZ-2019</strain>
        <tissue evidence="2">Adductor muscle</tissue>
    </source>
</reference>
<accession>A0AA88YUV5</accession>
<dbReference type="EMBL" id="VSWD01000001">
    <property type="protein sequence ID" value="KAK3108441.1"/>
    <property type="molecule type" value="Genomic_DNA"/>
</dbReference>
<evidence type="ECO:0000313" key="2">
    <source>
        <dbReference type="EMBL" id="KAK3108441.1"/>
    </source>
</evidence>
<protein>
    <submittedName>
        <fullName evidence="2">Uncharacterized protein</fullName>
    </submittedName>
</protein>
<keyword evidence="1" id="KW-0812">Transmembrane</keyword>
<keyword evidence="3" id="KW-1185">Reference proteome</keyword>
<evidence type="ECO:0000313" key="3">
    <source>
        <dbReference type="Proteomes" id="UP001186944"/>
    </source>
</evidence>
<proteinExistence type="predicted"/>
<gene>
    <name evidence="2" type="ORF">FSP39_008041</name>
</gene>
<keyword evidence="1" id="KW-1133">Transmembrane helix</keyword>
<name>A0AA88YUV5_PINIB</name>